<dbReference type="AlphaFoldDB" id="A0A8J8FGP2"/>
<dbReference type="GO" id="GO:0009279">
    <property type="term" value="C:cell outer membrane"/>
    <property type="evidence" value="ECO:0007669"/>
    <property type="project" value="TreeGrafter"/>
</dbReference>
<organism evidence="4 5">
    <name type="scientific">Limnovirga soli</name>
    <dbReference type="NCBI Taxonomy" id="2656915"/>
    <lineage>
        <taxon>Bacteria</taxon>
        <taxon>Pseudomonadati</taxon>
        <taxon>Bacteroidota</taxon>
        <taxon>Chitinophagia</taxon>
        <taxon>Chitinophagales</taxon>
        <taxon>Chitinophagaceae</taxon>
        <taxon>Limnovirga</taxon>
    </lineage>
</organism>
<comment type="caution">
    <text evidence="4">The sequence shown here is derived from an EMBL/GenBank/DDBJ whole genome shotgun (WGS) entry which is preliminary data.</text>
</comment>
<keyword evidence="1 2" id="KW-0732">Signal</keyword>
<protein>
    <recommendedName>
        <fullName evidence="3">Organic solvent tolerance-like N-terminal domain-containing protein</fullName>
    </recommendedName>
</protein>
<feature type="domain" description="Organic solvent tolerance-like N-terminal" evidence="3">
    <location>
        <begin position="42"/>
        <end position="198"/>
    </location>
</feature>
<proteinExistence type="predicted"/>
<dbReference type="EMBL" id="WHPF01000016">
    <property type="protein sequence ID" value="NNV57568.1"/>
    <property type="molecule type" value="Genomic_DNA"/>
</dbReference>
<dbReference type="GO" id="GO:0030288">
    <property type="term" value="C:outer membrane-bounded periplasmic space"/>
    <property type="evidence" value="ECO:0007669"/>
    <property type="project" value="TreeGrafter"/>
</dbReference>
<dbReference type="Pfam" id="PF13100">
    <property type="entry name" value="OstA_2"/>
    <property type="match status" value="1"/>
</dbReference>
<feature type="chain" id="PRO_5035204040" description="Organic solvent tolerance-like N-terminal domain-containing protein" evidence="2">
    <location>
        <begin position="26"/>
        <end position="559"/>
    </location>
</feature>
<name>A0A8J8FGP2_9BACT</name>
<dbReference type="GO" id="GO:0015920">
    <property type="term" value="P:lipopolysaccharide transport"/>
    <property type="evidence" value="ECO:0007669"/>
    <property type="project" value="TreeGrafter"/>
</dbReference>
<reference evidence="4" key="1">
    <citation type="submission" date="2019-10" db="EMBL/GenBank/DDBJ databases">
        <title>Draft genome sequence of Panacibacter sp. KCS-6.</title>
        <authorList>
            <person name="Yim K.J."/>
        </authorList>
    </citation>
    <scope>NUCLEOTIDE SEQUENCE</scope>
    <source>
        <strain evidence="4">KCS-6</strain>
    </source>
</reference>
<dbReference type="GO" id="GO:0017089">
    <property type="term" value="F:glycolipid transfer activity"/>
    <property type="evidence" value="ECO:0007669"/>
    <property type="project" value="TreeGrafter"/>
</dbReference>
<dbReference type="Gene3D" id="2.60.450.10">
    <property type="entry name" value="Lipopolysaccharide (LPS) transport protein A like domain"/>
    <property type="match status" value="2"/>
</dbReference>
<keyword evidence="5" id="KW-1185">Reference proteome</keyword>
<sequence>MKGIYTLRFIVCIVLFCFGFTAAQAQQPVPVTAKDSIAAIRQIIIIHADRLGFLDKDSLNKFQTLAGKVAVQQETSLFYCDSASINTVTNVLESFGHVHINDNDSLQIYSDYLKYLGKEKKAKLTGNVKLTDGKGILTTSQLDYDMLTKIGVYTTGGKVVNDKTTLTSKEAFYYEETRDVYFKKNVVLVNPDYTIKTDTLVYNTYTGISTFVSPTYITSDSGRKKIYTTDGYYDTKNKKAYFGKRPEIQDGSTILIADDVANDDSTGFGEARGRVVYKDTVQNITLLANHLNTNRKDGSFLATEKPVMIIKQENDSIFIAADTMYSAKLSTLRKSRVVPFILDNPIVKDSSRSTDSLHIKDSASENKTDSSDRFFEAYYHVRIYSDSLQAVGDSLFYSAEDSVFRLFKDPVVWARDNQITGDTIYLYTENKKPKRLFVFENALAISKVGQLYYNQIKGRTINGDFTNGDIHHLRAKGNSESIYYGQDDYNKFIGVNKASSDIIDMYFESKKPERVVFRSNLQGITYPMRQVNHEEIRLRGFKWLDEKRPKTKYSLFEDQ</sequence>
<dbReference type="Proteomes" id="UP000598971">
    <property type="component" value="Unassembled WGS sequence"/>
</dbReference>
<dbReference type="InterPro" id="IPR052037">
    <property type="entry name" value="LPS_export_LptA"/>
</dbReference>
<evidence type="ECO:0000256" key="2">
    <source>
        <dbReference type="SAM" id="SignalP"/>
    </source>
</evidence>
<gene>
    <name evidence="4" type="ORF">GD597_19010</name>
</gene>
<dbReference type="RefSeq" id="WP_171609514.1">
    <property type="nucleotide sequence ID" value="NZ_WHPF01000016.1"/>
</dbReference>
<feature type="signal peptide" evidence="2">
    <location>
        <begin position="1"/>
        <end position="25"/>
    </location>
</feature>
<dbReference type="PANTHER" id="PTHR36504">
    <property type="entry name" value="LIPOPOLYSACCHARIDE EXPORT SYSTEM PROTEIN LPTA"/>
    <property type="match status" value="1"/>
</dbReference>
<dbReference type="InterPro" id="IPR005653">
    <property type="entry name" value="OstA-like_N"/>
</dbReference>
<evidence type="ECO:0000259" key="3">
    <source>
        <dbReference type="Pfam" id="PF13100"/>
    </source>
</evidence>
<dbReference type="PANTHER" id="PTHR36504:SF1">
    <property type="entry name" value="LIPOPOLYSACCHARIDE EXPORT SYSTEM PROTEIN LPTA"/>
    <property type="match status" value="1"/>
</dbReference>
<accession>A0A8J8FGP2</accession>
<evidence type="ECO:0000313" key="5">
    <source>
        <dbReference type="Proteomes" id="UP000598971"/>
    </source>
</evidence>
<evidence type="ECO:0000313" key="4">
    <source>
        <dbReference type="EMBL" id="NNV57568.1"/>
    </source>
</evidence>
<evidence type="ECO:0000256" key="1">
    <source>
        <dbReference type="ARBA" id="ARBA00022729"/>
    </source>
</evidence>